<reference evidence="7 8" key="1">
    <citation type="submission" date="2024-02" db="EMBL/GenBank/DDBJ databases">
        <authorList>
            <person name="Vignale AGUSTIN F."/>
            <person name="Sosa J E."/>
            <person name="Modenutti C."/>
        </authorList>
    </citation>
    <scope>NUCLEOTIDE SEQUENCE [LARGE SCALE GENOMIC DNA]</scope>
</reference>
<evidence type="ECO:0000256" key="2">
    <source>
        <dbReference type="ARBA" id="ARBA00008644"/>
    </source>
</evidence>
<sequence length="144" mass="17127">MTVTNKRDILAIKKSQRFKSPPPSLYIYLPTSPLRWNNYANWEESQNADFNRARSVWESALEVDYRDHSSWFKYADFGMKNKFINRARNVWDRAVTLLPRVDQLWYKYFHMEEVLGNVAGKDPPVVSIRMNPQDPENWLMPTVN</sequence>
<evidence type="ECO:0000256" key="4">
    <source>
        <dbReference type="ARBA" id="ARBA00022737"/>
    </source>
</evidence>
<accession>A0ABC8UC19</accession>
<dbReference type="InterPro" id="IPR003107">
    <property type="entry name" value="HAT"/>
</dbReference>
<dbReference type="Gene3D" id="1.25.40.10">
    <property type="entry name" value="Tetratricopeptide repeat domain"/>
    <property type="match status" value="1"/>
</dbReference>
<evidence type="ECO:0000256" key="6">
    <source>
        <dbReference type="ARBA" id="ARBA00023242"/>
    </source>
</evidence>
<dbReference type="AlphaFoldDB" id="A0ABC8UC19"/>
<dbReference type="InterPro" id="IPR059164">
    <property type="entry name" value="HAT_PRP39_C"/>
</dbReference>
<keyword evidence="6" id="KW-0539">Nucleus</keyword>
<dbReference type="PANTHER" id="PTHR11246:SF3">
    <property type="entry name" value="CROOKED NECK-LIKE PROTEIN 1"/>
    <property type="match status" value="1"/>
</dbReference>
<keyword evidence="8" id="KW-1185">Reference proteome</keyword>
<evidence type="ECO:0000256" key="1">
    <source>
        <dbReference type="ARBA" id="ARBA00004123"/>
    </source>
</evidence>
<evidence type="ECO:0000313" key="8">
    <source>
        <dbReference type="Proteomes" id="UP001642360"/>
    </source>
</evidence>
<keyword evidence="3" id="KW-0507">mRNA processing</keyword>
<dbReference type="Pfam" id="PF23241">
    <property type="entry name" value="HAT_PRP39_C"/>
    <property type="match status" value="1"/>
</dbReference>
<keyword evidence="5" id="KW-0508">mRNA splicing</keyword>
<dbReference type="SUPFAM" id="SSF48452">
    <property type="entry name" value="TPR-like"/>
    <property type="match status" value="1"/>
</dbReference>
<gene>
    <name evidence="7" type="ORF">ILEXP_LOCUS49265</name>
</gene>
<dbReference type="GO" id="GO:0005634">
    <property type="term" value="C:nucleus"/>
    <property type="evidence" value="ECO:0007669"/>
    <property type="project" value="UniProtKB-SubCell"/>
</dbReference>
<evidence type="ECO:0000313" key="7">
    <source>
        <dbReference type="EMBL" id="CAK9179329.1"/>
    </source>
</evidence>
<dbReference type="GO" id="GO:0006397">
    <property type="term" value="P:mRNA processing"/>
    <property type="evidence" value="ECO:0007669"/>
    <property type="project" value="UniProtKB-KW"/>
</dbReference>
<name>A0ABC8UC19_9AQUA</name>
<evidence type="ECO:0000256" key="5">
    <source>
        <dbReference type="ARBA" id="ARBA00023187"/>
    </source>
</evidence>
<comment type="similarity">
    <text evidence="2">Belongs to the crooked-neck family.</text>
</comment>
<comment type="subcellular location">
    <subcellularLocation>
        <location evidence="1">Nucleus</location>
    </subcellularLocation>
</comment>
<dbReference type="SMART" id="SM00386">
    <property type="entry name" value="HAT"/>
    <property type="match status" value="2"/>
</dbReference>
<dbReference type="InterPro" id="IPR045075">
    <property type="entry name" value="Syf1-like"/>
</dbReference>
<dbReference type="InterPro" id="IPR011990">
    <property type="entry name" value="TPR-like_helical_dom_sf"/>
</dbReference>
<protein>
    <submittedName>
        <fullName evidence="7">Uncharacterized protein</fullName>
    </submittedName>
</protein>
<dbReference type="GO" id="GO:0008380">
    <property type="term" value="P:RNA splicing"/>
    <property type="evidence" value="ECO:0007669"/>
    <property type="project" value="UniProtKB-KW"/>
</dbReference>
<comment type="caution">
    <text evidence="7">The sequence shown here is derived from an EMBL/GenBank/DDBJ whole genome shotgun (WGS) entry which is preliminary data.</text>
</comment>
<dbReference type="Proteomes" id="UP001642360">
    <property type="component" value="Unassembled WGS sequence"/>
</dbReference>
<dbReference type="PANTHER" id="PTHR11246">
    <property type="entry name" value="PRE-MRNA SPLICING FACTOR"/>
    <property type="match status" value="1"/>
</dbReference>
<organism evidence="7 8">
    <name type="scientific">Ilex paraguariensis</name>
    <name type="common">yerba mate</name>
    <dbReference type="NCBI Taxonomy" id="185542"/>
    <lineage>
        <taxon>Eukaryota</taxon>
        <taxon>Viridiplantae</taxon>
        <taxon>Streptophyta</taxon>
        <taxon>Embryophyta</taxon>
        <taxon>Tracheophyta</taxon>
        <taxon>Spermatophyta</taxon>
        <taxon>Magnoliopsida</taxon>
        <taxon>eudicotyledons</taxon>
        <taxon>Gunneridae</taxon>
        <taxon>Pentapetalae</taxon>
        <taxon>asterids</taxon>
        <taxon>campanulids</taxon>
        <taxon>Aquifoliales</taxon>
        <taxon>Aquifoliaceae</taxon>
        <taxon>Ilex</taxon>
    </lineage>
</organism>
<proteinExistence type="inferred from homology"/>
<evidence type="ECO:0000256" key="3">
    <source>
        <dbReference type="ARBA" id="ARBA00022664"/>
    </source>
</evidence>
<keyword evidence="4" id="KW-0677">Repeat</keyword>
<dbReference type="EMBL" id="CAUOFW020007469">
    <property type="protein sequence ID" value="CAK9179329.1"/>
    <property type="molecule type" value="Genomic_DNA"/>
</dbReference>